<dbReference type="Gene3D" id="1.10.260.40">
    <property type="entry name" value="lambda repressor-like DNA-binding domains"/>
    <property type="match status" value="1"/>
</dbReference>
<dbReference type="InterPro" id="IPR046335">
    <property type="entry name" value="LacI/GalR-like_sensor"/>
</dbReference>
<reference evidence="6 7" key="1">
    <citation type="submission" date="2023-07" db="EMBL/GenBank/DDBJ databases">
        <title>Genomic Encyclopedia of Type Strains, Phase IV (KMG-IV): sequencing the most valuable type-strain genomes for metagenomic binning, comparative biology and taxonomic classification.</title>
        <authorList>
            <person name="Goeker M."/>
        </authorList>
    </citation>
    <scope>NUCLEOTIDE SEQUENCE [LARGE SCALE GENOMIC DNA]</scope>
    <source>
        <strain evidence="6 7">B1-1</strain>
    </source>
</reference>
<organism evidence="6 7">
    <name type="scientific">Kaistia geumhonensis</name>
    <dbReference type="NCBI Taxonomy" id="410839"/>
    <lineage>
        <taxon>Bacteria</taxon>
        <taxon>Pseudomonadati</taxon>
        <taxon>Pseudomonadota</taxon>
        <taxon>Alphaproteobacteria</taxon>
        <taxon>Hyphomicrobiales</taxon>
        <taxon>Kaistiaceae</taxon>
        <taxon>Kaistia</taxon>
    </lineage>
</organism>
<gene>
    <name evidence="6" type="ORF">QO015_003175</name>
</gene>
<dbReference type="SMART" id="SM00354">
    <property type="entry name" value="HTH_LACI"/>
    <property type="match status" value="1"/>
</dbReference>
<dbReference type="InterPro" id="IPR028082">
    <property type="entry name" value="Peripla_BP_I"/>
</dbReference>
<evidence type="ECO:0000256" key="1">
    <source>
        <dbReference type="ARBA" id="ARBA00022491"/>
    </source>
</evidence>
<dbReference type="PROSITE" id="PS50932">
    <property type="entry name" value="HTH_LACI_2"/>
    <property type="match status" value="1"/>
</dbReference>
<dbReference type="Proteomes" id="UP001223743">
    <property type="component" value="Unassembled WGS sequence"/>
</dbReference>
<accession>A0ABU0M9H4</accession>
<evidence type="ECO:0000256" key="4">
    <source>
        <dbReference type="ARBA" id="ARBA00023163"/>
    </source>
</evidence>
<dbReference type="EMBL" id="JAUSWJ010000001">
    <property type="protein sequence ID" value="MDQ0517562.1"/>
    <property type="molecule type" value="Genomic_DNA"/>
</dbReference>
<evidence type="ECO:0000256" key="2">
    <source>
        <dbReference type="ARBA" id="ARBA00023015"/>
    </source>
</evidence>
<dbReference type="CDD" id="cd06267">
    <property type="entry name" value="PBP1_LacI_sugar_binding-like"/>
    <property type="match status" value="1"/>
</dbReference>
<evidence type="ECO:0000313" key="6">
    <source>
        <dbReference type="EMBL" id="MDQ0517562.1"/>
    </source>
</evidence>
<dbReference type="PANTHER" id="PTHR30146">
    <property type="entry name" value="LACI-RELATED TRANSCRIPTIONAL REPRESSOR"/>
    <property type="match status" value="1"/>
</dbReference>
<dbReference type="CDD" id="cd01392">
    <property type="entry name" value="HTH_LacI"/>
    <property type="match status" value="1"/>
</dbReference>
<dbReference type="SUPFAM" id="SSF47413">
    <property type="entry name" value="lambda repressor-like DNA-binding domains"/>
    <property type="match status" value="1"/>
</dbReference>
<keyword evidence="2" id="KW-0805">Transcription regulation</keyword>
<evidence type="ECO:0000313" key="7">
    <source>
        <dbReference type="Proteomes" id="UP001223743"/>
    </source>
</evidence>
<dbReference type="RefSeq" id="WP_266283075.1">
    <property type="nucleotide sequence ID" value="NZ_JAPKNF010000002.1"/>
</dbReference>
<keyword evidence="4" id="KW-0804">Transcription</keyword>
<dbReference type="Pfam" id="PF13377">
    <property type="entry name" value="Peripla_BP_3"/>
    <property type="match status" value="1"/>
</dbReference>
<feature type="domain" description="HTH lacI-type" evidence="5">
    <location>
        <begin position="2"/>
        <end position="56"/>
    </location>
</feature>
<dbReference type="Pfam" id="PF00356">
    <property type="entry name" value="LacI"/>
    <property type="match status" value="1"/>
</dbReference>
<evidence type="ECO:0000256" key="3">
    <source>
        <dbReference type="ARBA" id="ARBA00023125"/>
    </source>
</evidence>
<proteinExistence type="predicted"/>
<comment type="caution">
    <text evidence="6">The sequence shown here is derived from an EMBL/GenBank/DDBJ whole genome shotgun (WGS) entry which is preliminary data.</text>
</comment>
<evidence type="ECO:0000259" key="5">
    <source>
        <dbReference type="PROSITE" id="PS50932"/>
    </source>
</evidence>
<protein>
    <submittedName>
        <fullName evidence="6">LacI family transcriptional regulator</fullName>
    </submittedName>
</protein>
<dbReference type="PANTHER" id="PTHR30146:SF148">
    <property type="entry name" value="HTH-TYPE TRANSCRIPTIONAL REPRESSOR PURR-RELATED"/>
    <property type="match status" value="1"/>
</dbReference>
<keyword evidence="3" id="KW-0238">DNA-binding</keyword>
<dbReference type="SUPFAM" id="SSF53822">
    <property type="entry name" value="Periplasmic binding protein-like I"/>
    <property type="match status" value="1"/>
</dbReference>
<keyword evidence="7" id="KW-1185">Reference proteome</keyword>
<dbReference type="InterPro" id="IPR000843">
    <property type="entry name" value="HTH_LacI"/>
</dbReference>
<dbReference type="PROSITE" id="PS00356">
    <property type="entry name" value="HTH_LACI_1"/>
    <property type="match status" value="1"/>
</dbReference>
<keyword evidence="1" id="KW-0678">Repressor</keyword>
<dbReference type="Gene3D" id="3.40.50.2300">
    <property type="match status" value="2"/>
</dbReference>
<dbReference type="InterPro" id="IPR010982">
    <property type="entry name" value="Lambda_DNA-bd_dom_sf"/>
</dbReference>
<sequence>MTTLRDVARHAGVSIGSVSTVLNNTAPVSPALRAKVLKAVEELRYVPDAVARSLKTGRSRTIGLIVPDITNPHFSAVASAIEIACDARGYALLLCNTTDSPAKELRDLHLMRRQRVDGVILVPSGSGEAYVAELSRAATMPVVLIDRTLGGFDADAVVLDNRAASYGIVDYLVRAGHRRIGIVTGPSSMSIAEERLAGYRQALAEHAIDYHDDLVARGAYQPEPDYRATTMLLARRPRPTAIVSTSNHTMIGVMKALSDQGFRCPEDISVASIDDVVWATAFSPKMTVMAQPIVEMTELAAERLFGRLAGAIAGPGTVLVAQPALKVRESSRPLTD</sequence>
<name>A0ABU0M9H4_9HYPH</name>